<dbReference type="EMBL" id="JACSDZ010000015">
    <property type="protein sequence ID" value="KAF7386216.1"/>
    <property type="molecule type" value="Genomic_DNA"/>
</dbReference>
<comment type="caution">
    <text evidence="2">The sequence shown here is derived from an EMBL/GenBank/DDBJ whole genome shotgun (WGS) entry which is preliminary data.</text>
</comment>
<name>A0A834JEK2_VESGE</name>
<organism evidence="2 3">
    <name type="scientific">Vespula germanica</name>
    <name type="common">German yellow jacket</name>
    <name type="synonym">Paravespula germanica</name>
    <dbReference type="NCBI Taxonomy" id="30212"/>
    <lineage>
        <taxon>Eukaryota</taxon>
        <taxon>Metazoa</taxon>
        <taxon>Ecdysozoa</taxon>
        <taxon>Arthropoda</taxon>
        <taxon>Hexapoda</taxon>
        <taxon>Insecta</taxon>
        <taxon>Pterygota</taxon>
        <taxon>Neoptera</taxon>
        <taxon>Endopterygota</taxon>
        <taxon>Hymenoptera</taxon>
        <taxon>Apocrita</taxon>
        <taxon>Aculeata</taxon>
        <taxon>Vespoidea</taxon>
        <taxon>Vespidae</taxon>
        <taxon>Vespinae</taxon>
        <taxon>Vespula</taxon>
    </lineage>
</organism>
<evidence type="ECO:0000256" key="1">
    <source>
        <dbReference type="SAM" id="MobiDB-lite"/>
    </source>
</evidence>
<reference evidence="2" key="1">
    <citation type="journal article" date="2020" name="G3 (Bethesda)">
        <title>High-Quality Assemblies for Three Invasive Social Wasps from the &lt;i&gt;Vespula&lt;/i&gt; Genus.</title>
        <authorList>
            <person name="Harrop T.W.R."/>
            <person name="Guhlin J."/>
            <person name="McLaughlin G.M."/>
            <person name="Permina E."/>
            <person name="Stockwell P."/>
            <person name="Gilligan J."/>
            <person name="Le Lec M.F."/>
            <person name="Gruber M.A.M."/>
            <person name="Quinn O."/>
            <person name="Lovegrove M."/>
            <person name="Duncan E.J."/>
            <person name="Remnant E.J."/>
            <person name="Van Eeckhoven J."/>
            <person name="Graham B."/>
            <person name="Knapp R.A."/>
            <person name="Langford K.W."/>
            <person name="Kronenberg Z."/>
            <person name="Press M.O."/>
            <person name="Eacker S.M."/>
            <person name="Wilson-Rankin E.E."/>
            <person name="Purcell J."/>
            <person name="Lester P.J."/>
            <person name="Dearden P.K."/>
        </authorList>
    </citation>
    <scope>NUCLEOTIDE SEQUENCE</scope>
    <source>
        <strain evidence="2">Linc-1</strain>
    </source>
</reference>
<evidence type="ECO:0000313" key="2">
    <source>
        <dbReference type="EMBL" id="KAF7386216.1"/>
    </source>
</evidence>
<feature type="region of interest" description="Disordered" evidence="1">
    <location>
        <begin position="31"/>
        <end position="103"/>
    </location>
</feature>
<feature type="compositionally biased region" description="Low complexity" evidence="1">
    <location>
        <begin position="31"/>
        <end position="42"/>
    </location>
</feature>
<feature type="compositionally biased region" description="Basic and acidic residues" evidence="1">
    <location>
        <begin position="62"/>
        <end position="80"/>
    </location>
</feature>
<sequence>MRQGGPTWVLRVAPTSRLVNERVCHYGVWCEESSTSSSAPSEMPYLRMPSRTSVGSTASVNRSREGKRGRIRMGEGVEERRKRKGGGGGGGGGGDGSGGRKKQ</sequence>
<feature type="compositionally biased region" description="Polar residues" evidence="1">
    <location>
        <begin position="50"/>
        <end position="61"/>
    </location>
</feature>
<gene>
    <name evidence="2" type="ORF">HZH68_013348</name>
</gene>
<dbReference type="Proteomes" id="UP000617340">
    <property type="component" value="Unassembled WGS sequence"/>
</dbReference>
<dbReference type="AlphaFoldDB" id="A0A834JEK2"/>
<feature type="compositionally biased region" description="Gly residues" evidence="1">
    <location>
        <begin position="86"/>
        <end position="97"/>
    </location>
</feature>
<accession>A0A834JEK2</accession>
<protein>
    <submittedName>
        <fullName evidence="2">Uncharacterized protein</fullName>
    </submittedName>
</protein>
<proteinExistence type="predicted"/>
<evidence type="ECO:0000313" key="3">
    <source>
        <dbReference type="Proteomes" id="UP000617340"/>
    </source>
</evidence>
<keyword evidence="3" id="KW-1185">Reference proteome</keyword>